<dbReference type="Gene3D" id="3.90.20.20">
    <property type="match status" value="1"/>
</dbReference>
<dbReference type="GO" id="GO:0006457">
    <property type="term" value="P:protein folding"/>
    <property type="evidence" value="ECO:0007669"/>
    <property type="project" value="InterPro"/>
</dbReference>
<dbReference type="Proteomes" id="UP000485058">
    <property type="component" value="Unassembled WGS sequence"/>
</dbReference>
<dbReference type="HAMAP" id="MF_01151">
    <property type="entry name" value="GrpE"/>
    <property type="match status" value="1"/>
</dbReference>
<comment type="subcellular location">
    <subcellularLocation>
        <location evidence="1 4">Mitochondrion matrix</location>
    </subcellularLocation>
</comment>
<dbReference type="InterPro" id="IPR013805">
    <property type="entry name" value="GrpE_CC"/>
</dbReference>
<comment type="caution">
    <text evidence="7">The sequence shown here is derived from an EMBL/GenBank/DDBJ whole genome shotgun (WGS) entry which is preliminary data.</text>
</comment>
<evidence type="ECO:0000256" key="4">
    <source>
        <dbReference type="RuleBase" id="RU000640"/>
    </source>
</evidence>
<dbReference type="GO" id="GO:0000774">
    <property type="term" value="F:adenyl-nucleotide exchange factor activity"/>
    <property type="evidence" value="ECO:0007669"/>
    <property type="project" value="InterPro"/>
</dbReference>
<evidence type="ECO:0000313" key="8">
    <source>
        <dbReference type="Proteomes" id="UP000485058"/>
    </source>
</evidence>
<dbReference type="InterPro" id="IPR000740">
    <property type="entry name" value="GrpE"/>
</dbReference>
<dbReference type="AlphaFoldDB" id="A0A699YFU9"/>
<dbReference type="GO" id="GO:0042803">
    <property type="term" value="F:protein homodimerization activity"/>
    <property type="evidence" value="ECO:0007669"/>
    <property type="project" value="InterPro"/>
</dbReference>
<dbReference type="GO" id="GO:0051082">
    <property type="term" value="F:unfolded protein binding"/>
    <property type="evidence" value="ECO:0007669"/>
    <property type="project" value="TreeGrafter"/>
</dbReference>
<evidence type="ECO:0000256" key="3">
    <source>
        <dbReference type="ARBA" id="ARBA00023186"/>
    </source>
</evidence>
<name>A0A699YFU9_HAELA</name>
<evidence type="ECO:0000256" key="1">
    <source>
        <dbReference type="ARBA" id="ARBA00004305"/>
    </source>
</evidence>
<feature type="non-terminal residue" evidence="7">
    <location>
        <position position="1"/>
    </location>
</feature>
<dbReference type="PANTHER" id="PTHR21237">
    <property type="entry name" value="GRPE PROTEIN"/>
    <property type="match status" value="1"/>
</dbReference>
<dbReference type="Pfam" id="PF01025">
    <property type="entry name" value="GrpE"/>
    <property type="match status" value="1"/>
</dbReference>
<dbReference type="GO" id="GO:0030150">
    <property type="term" value="P:protein import into mitochondrial matrix"/>
    <property type="evidence" value="ECO:0007669"/>
    <property type="project" value="TreeGrafter"/>
</dbReference>
<dbReference type="SUPFAM" id="SSF58014">
    <property type="entry name" value="Coiled-coil domain of nucleotide exchange factor GrpE"/>
    <property type="match status" value="1"/>
</dbReference>
<comment type="similarity">
    <text evidence="2 5">Belongs to the GrpE family.</text>
</comment>
<dbReference type="GO" id="GO:0001405">
    <property type="term" value="C:PAM complex, Tim23 associated import motor"/>
    <property type="evidence" value="ECO:0007669"/>
    <property type="project" value="TreeGrafter"/>
</dbReference>
<dbReference type="CDD" id="cd00446">
    <property type="entry name" value="GrpE"/>
    <property type="match status" value="1"/>
</dbReference>
<sequence length="308" mass="33090">MKERVCMFRVEGGVSEARPISAPSPLTMRPAQWEAQQNWQPSQSFSLAATSHLCSASAGATAPACGAVTSREGLRHPSTGVHPCSGLFRGFSTAPPTDQPGSTSGEASQEQKSDGAAESRAEASTEEAPSVEDLQAQLDAKEAKVQKLAEEVAQMTDSLKRALAEMENVRQRTAREMDNAKKFAVQGFVKSILDVADNLERAAASVPADALAEEPGKELSTEQLRKLLRGLQEGVGATERILLQVLKSNNVEQYNPLNQQFDPNLHNALFELPDASKEPGTVGAVTKRGYKLFDRVIRPAEVGVVRAP</sequence>
<protein>
    <recommendedName>
        <fullName evidence="4">GrpE protein homolog</fullName>
    </recommendedName>
</protein>
<dbReference type="GO" id="GO:0051087">
    <property type="term" value="F:protein-folding chaperone binding"/>
    <property type="evidence" value="ECO:0007669"/>
    <property type="project" value="InterPro"/>
</dbReference>
<keyword evidence="4" id="KW-0496">Mitochondrion</keyword>
<dbReference type="PRINTS" id="PR00773">
    <property type="entry name" value="GRPEPROTEIN"/>
</dbReference>
<dbReference type="EMBL" id="BLLF01000053">
    <property type="protein sequence ID" value="GFH06728.1"/>
    <property type="molecule type" value="Genomic_DNA"/>
</dbReference>
<comment type="function">
    <text evidence="4">Essential component of the PAM complex, a complex required for the translocation of transit peptide-containing proteins from the inner membrane into the mitochondrial matrix in an ATP-dependent manner.</text>
</comment>
<gene>
    <name evidence="7" type="ORF">HaLaN_01407</name>
</gene>
<evidence type="ECO:0000256" key="5">
    <source>
        <dbReference type="RuleBase" id="RU004478"/>
    </source>
</evidence>
<organism evidence="7 8">
    <name type="scientific">Haematococcus lacustris</name>
    <name type="common">Green alga</name>
    <name type="synonym">Haematococcus pluvialis</name>
    <dbReference type="NCBI Taxonomy" id="44745"/>
    <lineage>
        <taxon>Eukaryota</taxon>
        <taxon>Viridiplantae</taxon>
        <taxon>Chlorophyta</taxon>
        <taxon>core chlorophytes</taxon>
        <taxon>Chlorophyceae</taxon>
        <taxon>CS clade</taxon>
        <taxon>Chlamydomonadales</taxon>
        <taxon>Haematococcaceae</taxon>
        <taxon>Haematococcus</taxon>
    </lineage>
</organism>
<dbReference type="SUPFAM" id="SSF51064">
    <property type="entry name" value="Head domain of nucleotide exchange factor GrpE"/>
    <property type="match status" value="1"/>
</dbReference>
<dbReference type="PANTHER" id="PTHR21237:SF23">
    <property type="entry name" value="GRPE PROTEIN HOMOLOG, MITOCHONDRIAL"/>
    <property type="match status" value="1"/>
</dbReference>
<feature type="compositionally biased region" description="Basic and acidic residues" evidence="6">
    <location>
        <begin position="109"/>
        <end position="123"/>
    </location>
</feature>
<evidence type="ECO:0000256" key="2">
    <source>
        <dbReference type="ARBA" id="ARBA00009054"/>
    </source>
</evidence>
<evidence type="ECO:0000313" key="7">
    <source>
        <dbReference type="EMBL" id="GFH06728.1"/>
    </source>
</evidence>
<dbReference type="Gene3D" id="2.30.22.10">
    <property type="entry name" value="Head domain of nucleotide exchange factor GrpE"/>
    <property type="match status" value="1"/>
</dbReference>
<dbReference type="FunFam" id="2.30.22.10:FF:000002">
    <property type="entry name" value="GrpE protein homolog"/>
    <property type="match status" value="1"/>
</dbReference>
<accession>A0A699YFU9</accession>
<proteinExistence type="inferred from homology"/>
<feature type="region of interest" description="Disordered" evidence="6">
    <location>
        <begin position="76"/>
        <end position="132"/>
    </location>
</feature>
<feature type="compositionally biased region" description="Polar residues" evidence="6">
    <location>
        <begin position="94"/>
        <end position="108"/>
    </location>
</feature>
<dbReference type="InterPro" id="IPR009012">
    <property type="entry name" value="GrpE_head"/>
</dbReference>
<keyword evidence="8" id="KW-1185">Reference proteome</keyword>
<reference evidence="7 8" key="1">
    <citation type="submission" date="2020-02" db="EMBL/GenBank/DDBJ databases">
        <title>Draft genome sequence of Haematococcus lacustris strain NIES-144.</title>
        <authorList>
            <person name="Morimoto D."/>
            <person name="Nakagawa S."/>
            <person name="Yoshida T."/>
            <person name="Sawayama S."/>
        </authorList>
    </citation>
    <scope>NUCLEOTIDE SEQUENCE [LARGE SCALE GENOMIC DNA]</scope>
    <source>
        <strain evidence="7 8">NIES-144</strain>
    </source>
</reference>
<dbReference type="PROSITE" id="PS01071">
    <property type="entry name" value="GRPE"/>
    <property type="match status" value="1"/>
</dbReference>
<keyword evidence="3 4" id="KW-0143">Chaperone</keyword>
<evidence type="ECO:0000256" key="6">
    <source>
        <dbReference type="SAM" id="MobiDB-lite"/>
    </source>
</evidence>